<evidence type="ECO:0000259" key="9">
    <source>
        <dbReference type="Pfam" id="PF15711"/>
    </source>
</evidence>
<protein>
    <recommendedName>
        <fullName evidence="9">ILEI/PANDER domain-containing protein</fullName>
    </recommendedName>
</protein>
<evidence type="ECO:0000313" key="11">
    <source>
        <dbReference type="Proteomes" id="UP001221898"/>
    </source>
</evidence>
<evidence type="ECO:0000256" key="7">
    <source>
        <dbReference type="PROSITE-ProRule" id="PRU01375"/>
    </source>
</evidence>
<evidence type="ECO:0000256" key="4">
    <source>
        <dbReference type="ARBA" id="ARBA00022729"/>
    </source>
</evidence>
<name>A0AAD7S2T7_9TELE</name>
<dbReference type="PROSITE" id="PS52031">
    <property type="entry name" value="GG_LECTIN"/>
    <property type="match status" value="1"/>
</dbReference>
<dbReference type="GO" id="GO:0030246">
    <property type="term" value="F:carbohydrate binding"/>
    <property type="evidence" value="ECO:0007669"/>
    <property type="project" value="UniProtKB-UniRule"/>
</dbReference>
<dbReference type="InterPro" id="IPR039220">
    <property type="entry name" value="FAM3"/>
</dbReference>
<proteinExistence type="inferred from homology"/>
<dbReference type="InterPro" id="IPR039477">
    <property type="entry name" value="ILEI/PANDER_dom"/>
</dbReference>
<dbReference type="PANTHER" id="PTHR14592">
    <property type="entry name" value="UNCHARACTERIZED FAM3"/>
    <property type="match status" value="1"/>
</dbReference>
<keyword evidence="11" id="KW-1185">Reference proteome</keyword>
<organism evidence="10 11">
    <name type="scientific">Aldrovandia affinis</name>
    <dbReference type="NCBI Taxonomy" id="143900"/>
    <lineage>
        <taxon>Eukaryota</taxon>
        <taxon>Metazoa</taxon>
        <taxon>Chordata</taxon>
        <taxon>Craniata</taxon>
        <taxon>Vertebrata</taxon>
        <taxon>Euteleostomi</taxon>
        <taxon>Actinopterygii</taxon>
        <taxon>Neopterygii</taxon>
        <taxon>Teleostei</taxon>
        <taxon>Notacanthiformes</taxon>
        <taxon>Halosauridae</taxon>
        <taxon>Aldrovandia</taxon>
    </lineage>
</organism>
<dbReference type="Pfam" id="PF15711">
    <property type="entry name" value="ILEI"/>
    <property type="match status" value="1"/>
</dbReference>
<keyword evidence="4" id="KW-0732">Signal</keyword>
<evidence type="ECO:0000256" key="5">
    <source>
        <dbReference type="ARBA" id="ARBA00022734"/>
    </source>
</evidence>
<gene>
    <name evidence="10" type="ORF">AAFF_G00043020</name>
</gene>
<evidence type="ECO:0000256" key="2">
    <source>
        <dbReference type="ARBA" id="ARBA00010905"/>
    </source>
</evidence>
<keyword evidence="8" id="KW-0812">Transmembrane</keyword>
<reference evidence="10" key="1">
    <citation type="journal article" date="2023" name="Science">
        <title>Genome structures resolve the early diversification of teleost fishes.</title>
        <authorList>
            <person name="Parey E."/>
            <person name="Louis A."/>
            <person name="Montfort J."/>
            <person name="Bouchez O."/>
            <person name="Roques C."/>
            <person name="Iampietro C."/>
            <person name="Lluch J."/>
            <person name="Castinel A."/>
            <person name="Donnadieu C."/>
            <person name="Desvignes T."/>
            <person name="Floi Bucao C."/>
            <person name="Jouanno E."/>
            <person name="Wen M."/>
            <person name="Mejri S."/>
            <person name="Dirks R."/>
            <person name="Jansen H."/>
            <person name="Henkel C."/>
            <person name="Chen W.J."/>
            <person name="Zahm M."/>
            <person name="Cabau C."/>
            <person name="Klopp C."/>
            <person name="Thompson A.W."/>
            <person name="Robinson-Rechavi M."/>
            <person name="Braasch I."/>
            <person name="Lecointre G."/>
            <person name="Bobe J."/>
            <person name="Postlethwait J.H."/>
            <person name="Berthelot C."/>
            <person name="Roest Crollius H."/>
            <person name="Guiguen Y."/>
        </authorList>
    </citation>
    <scope>NUCLEOTIDE SEQUENCE</scope>
    <source>
        <strain evidence="10">NC1722</strain>
    </source>
</reference>
<dbReference type="EMBL" id="JAINUG010000123">
    <property type="protein sequence ID" value="KAJ8394702.1"/>
    <property type="molecule type" value="Genomic_DNA"/>
</dbReference>
<evidence type="ECO:0000256" key="6">
    <source>
        <dbReference type="ARBA" id="ARBA00023157"/>
    </source>
</evidence>
<comment type="similarity">
    <text evidence="2">Belongs to the FAM3 family.</text>
</comment>
<keyword evidence="6" id="KW-1015">Disulfide bond</keyword>
<keyword evidence="3" id="KW-0964">Secreted</keyword>
<dbReference type="GO" id="GO:0005576">
    <property type="term" value="C:extracellular region"/>
    <property type="evidence" value="ECO:0007669"/>
    <property type="project" value="UniProtKB-SubCell"/>
</dbReference>
<evidence type="ECO:0000256" key="8">
    <source>
        <dbReference type="SAM" id="Phobius"/>
    </source>
</evidence>
<keyword evidence="8" id="KW-0472">Membrane</keyword>
<dbReference type="Proteomes" id="UP001221898">
    <property type="component" value="Unassembled WGS sequence"/>
</dbReference>
<keyword evidence="8" id="KW-1133">Transmembrane helix</keyword>
<evidence type="ECO:0000256" key="3">
    <source>
        <dbReference type="ARBA" id="ARBA00022525"/>
    </source>
</evidence>
<comment type="subcellular location">
    <subcellularLocation>
        <location evidence="1">Secreted</location>
    </subcellularLocation>
</comment>
<feature type="domain" description="ILEI/PANDER" evidence="9">
    <location>
        <begin position="105"/>
        <end position="193"/>
    </location>
</feature>
<feature type="transmembrane region" description="Helical" evidence="8">
    <location>
        <begin position="12"/>
        <end position="32"/>
    </location>
</feature>
<dbReference type="AlphaFoldDB" id="A0AAD7S2T7"/>
<accession>A0AAD7S2T7</accession>
<sequence>MRYQITVNTRIVIMTTCCITGWFLGQFLAHVLPPKHIIAVVKDIKQVSVIKPKAVPPPKRQKCNRWSTCPNGEFAFQIMSGGGTKRFPKICFEDYIILGEMNAGRGINIAAVNASSGKAIDVATFDMWSGDNSEALVKFIQKIPSSSYVLMATFDEGSTNLKPQAKKEIENLGSTLINKIAFRANWIFLGAKGVTIPSEFKKEKILFANQKWNKYPGWPSEIQIDGCVGRR</sequence>
<comment type="caution">
    <text evidence="10">The sequence shown here is derived from an EMBL/GenBank/DDBJ whole genome shotgun (WGS) entry which is preliminary data.</text>
</comment>
<keyword evidence="5 7" id="KW-0430">Lectin</keyword>
<evidence type="ECO:0000313" key="10">
    <source>
        <dbReference type="EMBL" id="KAJ8394702.1"/>
    </source>
</evidence>
<evidence type="ECO:0000256" key="1">
    <source>
        <dbReference type="ARBA" id="ARBA00004613"/>
    </source>
</evidence>